<dbReference type="EMBL" id="JAGIZA010000003">
    <property type="protein sequence ID" value="MBP0492109.1"/>
    <property type="molecule type" value="Genomic_DNA"/>
</dbReference>
<reference evidence="1" key="1">
    <citation type="submission" date="2021-03" db="EMBL/GenBank/DDBJ databases">
        <authorList>
            <person name="So Y."/>
        </authorList>
    </citation>
    <scope>NUCLEOTIDE SEQUENCE</scope>
    <source>
        <strain evidence="1">SG15</strain>
    </source>
</reference>
<organism evidence="1 2">
    <name type="scientific">Roseomonas indoligenes</name>
    <dbReference type="NCBI Taxonomy" id="2820811"/>
    <lineage>
        <taxon>Bacteria</taxon>
        <taxon>Pseudomonadati</taxon>
        <taxon>Pseudomonadota</taxon>
        <taxon>Alphaproteobacteria</taxon>
        <taxon>Acetobacterales</taxon>
        <taxon>Roseomonadaceae</taxon>
        <taxon>Roseomonas</taxon>
    </lineage>
</organism>
<proteinExistence type="predicted"/>
<sequence>MSHASFTPAGRLEGGQRALLRNAPAMPALARTVAGATAARVCQWIDGDPKRDARKCGAPAVPACSWCEAHRRRAFTTDMRAEQQEDA</sequence>
<accession>A0A940MRF8</accession>
<keyword evidence="2" id="KW-1185">Reference proteome</keyword>
<evidence type="ECO:0000313" key="2">
    <source>
        <dbReference type="Proteomes" id="UP000677537"/>
    </source>
</evidence>
<protein>
    <submittedName>
        <fullName evidence="1">Uncharacterized protein</fullName>
    </submittedName>
</protein>
<gene>
    <name evidence="1" type="ORF">J5Y10_04885</name>
</gene>
<comment type="caution">
    <text evidence="1">The sequence shown here is derived from an EMBL/GenBank/DDBJ whole genome shotgun (WGS) entry which is preliminary data.</text>
</comment>
<dbReference type="Proteomes" id="UP000677537">
    <property type="component" value="Unassembled WGS sequence"/>
</dbReference>
<dbReference type="RefSeq" id="WP_209371345.1">
    <property type="nucleotide sequence ID" value="NZ_JAGIZA010000003.1"/>
</dbReference>
<dbReference type="AlphaFoldDB" id="A0A940MRF8"/>
<name>A0A940MRF8_9PROT</name>
<evidence type="ECO:0000313" key="1">
    <source>
        <dbReference type="EMBL" id="MBP0492109.1"/>
    </source>
</evidence>